<name>V2WQV7_MONRO</name>
<dbReference type="Pfam" id="PF17921">
    <property type="entry name" value="Integrase_H2C2"/>
    <property type="match status" value="1"/>
</dbReference>
<evidence type="ECO:0000256" key="2">
    <source>
        <dbReference type="SAM" id="MobiDB-lite"/>
    </source>
</evidence>
<dbReference type="InterPro" id="IPR050951">
    <property type="entry name" value="Retrovirus_Pol_polyprotein"/>
</dbReference>
<feature type="compositionally biased region" description="Low complexity" evidence="2">
    <location>
        <begin position="530"/>
        <end position="539"/>
    </location>
</feature>
<proteinExistence type="predicted"/>
<dbReference type="Proteomes" id="UP000017559">
    <property type="component" value="Unassembled WGS sequence"/>
</dbReference>
<evidence type="ECO:0000256" key="1">
    <source>
        <dbReference type="ARBA" id="ARBA00023268"/>
    </source>
</evidence>
<dbReference type="FunFam" id="3.10.20.370:FF:000001">
    <property type="entry name" value="Retrovirus-related Pol polyprotein from transposon 17.6-like protein"/>
    <property type="match status" value="1"/>
</dbReference>
<keyword evidence="1" id="KW-0511">Multifunctional enzyme</keyword>
<dbReference type="Pfam" id="PF17919">
    <property type="entry name" value="RT_RNaseH_2"/>
    <property type="match status" value="1"/>
</dbReference>
<dbReference type="Pfam" id="PF00078">
    <property type="entry name" value="RVT_1"/>
    <property type="match status" value="1"/>
</dbReference>
<dbReference type="InterPro" id="IPR000477">
    <property type="entry name" value="RT_dom"/>
</dbReference>
<dbReference type="HOGENOM" id="CLU_419825_0_0_1"/>
<feature type="domain" description="Reverse transcriptase" evidence="3">
    <location>
        <begin position="1"/>
        <end position="68"/>
    </location>
</feature>
<dbReference type="EMBL" id="AWSO01001736">
    <property type="protein sequence ID" value="ESK82931.1"/>
    <property type="molecule type" value="Genomic_DNA"/>
</dbReference>
<dbReference type="PROSITE" id="PS50878">
    <property type="entry name" value="RT_POL"/>
    <property type="match status" value="1"/>
</dbReference>
<accession>V2WQV7</accession>
<evidence type="ECO:0000259" key="3">
    <source>
        <dbReference type="PROSITE" id="PS50878"/>
    </source>
</evidence>
<keyword evidence="4" id="KW-0808">Transferase</keyword>
<protein>
    <submittedName>
        <fullName evidence="4">Reverse transcriptase-rnase h-integrase</fullName>
    </submittedName>
</protein>
<dbReference type="InterPro" id="IPR041588">
    <property type="entry name" value="Integrase_H2C2"/>
</dbReference>
<keyword evidence="5" id="KW-1185">Reference proteome</keyword>
<feature type="region of interest" description="Disordered" evidence="2">
    <location>
        <begin position="622"/>
        <end position="653"/>
    </location>
</feature>
<reference evidence="4 5" key="1">
    <citation type="journal article" date="2014" name="BMC Genomics">
        <title>Genome and secretome analysis of the hemibiotrophic fungal pathogen, Moniliophthora roreri, which causes frosty pod rot disease of cacao: mechanisms of the biotrophic and necrotrophic phases.</title>
        <authorList>
            <person name="Meinhardt L.W."/>
            <person name="Costa G.G.L."/>
            <person name="Thomazella D.P.T."/>
            <person name="Teixeira P.J.P.L."/>
            <person name="Carazzolle M.F."/>
            <person name="Schuster S.C."/>
            <person name="Carlson J.E."/>
            <person name="Guiltinan M.J."/>
            <person name="Mieczkowski P."/>
            <person name="Farmer A."/>
            <person name="Ramaraj T."/>
            <person name="Crozier J."/>
            <person name="Davis R.E."/>
            <person name="Shao J."/>
            <person name="Melnick R.L."/>
            <person name="Pereira G.A.G."/>
            <person name="Bailey B.A."/>
        </authorList>
    </citation>
    <scope>NUCLEOTIDE SEQUENCE [LARGE SCALE GENOMIC DNA]</scope>
    <source>
        <strain evidence="4 5">MCA 2997</strain>
    </source>
</reference>
<dbReference type="GO" id="GO:0003964">
    <property type="term" value="F:RNA-directed DNA polymerase activity"/>
    <property type="evidence" value="ECO:0007669"/>
    <property type="project" value="UniProtKB-KW"/>
</dbReference>
<keyword evidence="4" id="KW-0548">Nucleotidyltransferase</keyword>
<feature type="compositionally biased region" description="Low complexity" evidence="2">
    <location>
        <begin position="566"/>
        <end position="577"/>
    </location>
</feature>
<dbReference type="InterPro" id="IPR041577">
    <property type="entry name" value="RT_RNaseH_2"/>
</dbReference>
<dbReference type="InterPro" id="IPR043128">
    <property type="entry name" value="Rev_trsase/Diguanyl_cyclase"/>
</dbReference>
<evidence type="ECO:0000313" key="5">
    <source>
        <dbReference type="Proteomes" id="UP000017559"/>
    </source>
</evidence>
<gene>
    <name evidence="4" type="ORF">Moror_1334</name>
</gene>
<evidence type="ECO:0000313" key="4">
    <source>
        <dbReference type="EMBL" id="ESK82931.1"/>
    </source>
</evidence>
<dbReference type="AlphaFoldDB" id="V2WQV7"/>
<dbReference type="Gene3D" id="1.10.340.70">
    <property type="match status" value="1"/>
</dbReference>
<dbReference type="CDD" id="cd09274">
    <property type="entry name" value="RNase_HI_RT_Ty3"/>
    <property type="match status" value="1"/>
</dbReference>
<dbReference type="OrthoDB" id="1909920at2759"/>
<dbReference type="Gene3D" id="3.30.70.270">
    <property type="match status" value="2"/>
</dbReference>
<dbReference type="KEGG" id="mrr:Moror_1334"/>
<organism evidence="4 5">
    <name type="scientific">Moniliophthora roreri (strain MCA 2997)</name>
    <name type="common">Cocoa frosty pod rot fungus</name>
    <name type="synonym">Crinipellis roreri</name>
    <dbReference type="NCBI Taxonomy" id="1381753"/>
    <lineage>
        <taxon>Eukaryota</taxon>
        <taxon>Fungi</taxon>
        <taxon>Dikarya</taxon>
        <taxon>Basidiomycota</taxon>
        <taxon>Agaricomycotina</taxon>
        <taxon>Agaricomycetes</taxon>
        <taxon>Agaricomycetidae</taxon>
        <taxon>Agaricales</taxon>
        <taxon>Marasmiineae</taxon>
        <taxon>Marasmiaceae</taxon>
        <taxon>Moniliophthora</taxon>
    </lineage>
</organism>
<dbReference type="FunFam" id="3.30.70.270:FF:000020">
    <property type="entry name" value="Transposon Tf2-6 polyprotein-like Protein"/>
    <property type="match status" value="1"/>
</dbReference>
<sequence>MDDILSDFMAEGWCLVYMDDILIYLANETEHHEHSRKLLQHLKEQDLFLKPHKCEFDVTEVIFLGLVIRPGTIGMDPIKLAGIKDWPTPETVTGVRSFTGFANFYRKFIGRYVEIAKPLYDLTKKGVKFLWDDRCQVAFDTLKRKFAQQPLLQIPDSSKPFVIEADASKWASGAVLRQKADDGEWHPCGYISHAFNAMERNYEIYDRELFAIVWALQTWRHFVMGNSFPVTILSDHVLHDDTDNEDIIMLPDSLFINAINVDLQMRLKDALGKDDFHQSALETLLDQGIPPIKSSLSDWKFDDDLLFYKGRAYVPNDVNLRQEIVQSIHEEQPFGHPRQFGIVDLVSREFWWPGEHDNALRLRTAASPVHRITIDGLIRLREQRAALDHIVQETNTYSANLAYNATAGAAGSLILHGPVTVPSPPAYSHNDNLPNAPDTVGSLPKDICDADPNSPEFWMAHAAYAERIRNAAQLACEQFERIPSIPTPSFGLSRPFNRARQSAPVHPDGRVSAAPSSPTSLVYPDPPSPSSNAPSNDESIVVEHIPPSEPGSPPIYAASIGIQTPSPSNSSSESHQSNMENIYSPGIQGCDNCDPPATVLFHADGVLNPYFQPLRIVWANNRQTPEPIAPEPESNADAAPSTDPRPDSSVSMG</sequence>
<dbReference type="PANTHER" id="PTHR37984:SF5">
    <property type="entry name" value="PROTEIN NYNRIN-LIKE"/>
    <property type="match status" value="1"/>
</dbReference>
<dbReference type="SUPFAM" id="SSF56672">
    <property type="entry name" value="DNA/RNA polymerases"/>
    <property type="match status" value="1"/>
</dbReference>
<comment type="caution">
    <text evidence="4">The sequence shown here is derived from an EMBL/GenBank/DDBJ whole genome shotgun (WGS) entry which is preliminary data.</text>
</comment>
<feature type="region of interest" description="Disordered" evidence="2">
    <location>
        <begin position="487"/>
        <end position="583"/>
    </location>
</feature>
<dbReference type="InterPro" id="IPR043502">
    <property type="entry name" value="DNA/RNA_pol_sf"/>
</dbReference>
<keyword evidence="4" id="KW-0695">RNA-directed DNA polymerase</keyword>
<dbReference type="PANTHER" id="PTHR37984">
    <property type="entry name" value="PROTEIN CBG26694"/>
    <property type="match status" value="1"/>
</dbReference>